<protein>
    <recommendedName>
        <fullName evidence="2">DUF4485 domain-containing protein</fullName>
    </recommendedName>
</protein>
<dbReference type="PANTHER" id="PTHR18871">
    <property type="entry name" value="CENTROSOMAL PROTEIN OF 112 KDA"/>
    <property type="match status" value="1"/>
</dbReference>
<reference evidence="3" key="1">
    <citation type="journal article" date="2019" name="Plant J.">
        <title>Chlorella vulgaris genome assembly and annotation reveals the molecular basis for metabolic acclimation to high light conditions.</title>
        <authorList>
            <person name="Cecchin M."/>
            <person name="Marcolungo L."/>
            <person name="Rossato M."/>
            <person name="Girolomoni L."/>
            <person name="Cosentino E."/>
            <person name="Cuine S."/>
            <person name="Li-Beisson Y."/>
            <person name="Delledonne M."/>
            <person name="Ballottari M."/>
        </authorList>
    </citation>
    <scope>NUCLEOTIDE SEQUENCE</scope>
    <source>
        <strain evidence="3">211/11P</strain>
    </source>
</reference>
<feature type="compositionally biased region" description="Low complexity" evidence="1">
    <location>
        <begin position="767"/>
        <end position="783"/>
    </location>
</feature>
<reference evidence="3" key="2">
    <citation type="submission" date="2020-11" db="EMBL/GenBank/DDBJ databases">
        <authorList>
            <person name="Cecchin M."/>
            <person name="Marcolungo L."/>
            <person name="Rossato M."/>
            <person name="Girolomoni L."/>
            <person name="Cosentino E."/>
            <person name="Cuine S."/>
            <person name="Li-Beisson Y."/>
            <person name="Delledonne M."/>
            <person name="Ballottari M."/>
        </authorList>
    </citation>
    <scope>NUCLEOTIDE SEQUENCE</scope>
    <source>
        <strain evidence="3">211/11P</strain>
        <tissue evidence="3">Whole cell</tissue>
    </source>
</reference>
<feature type="region of interest" description="Disordered" evidence="1">
    <location>
        <begin position="580"/>
        <end position="649"/>
    </location>
</feature>
<gene>
    <name evidence="3" type="ORF">D9Q98_003622</name>
</gene>
<evidence type="ECO:0000313" key="3">
    <source>
        <dbReference type="EMBL" id="KAI3433818.1"/>
    </source>
</evidence>
<comment type="caution">
    <text evidence="3">The sequence shown here is derived from an EMBL/GenBank/DDBJ whole genome shotgun (WGS) entry which is preliminary data.</text>
</comment>
<dbReference type="AlphaFoldDB" id="A0A9D4YYZ1"/>
<dbReference type="OrthoDB" id="78101at2759"/>
<evidence type="ECO:0000256" key="1">
    <source>
        <dbReference type="SAM" id="MobiDB-lite"/>
    </source>
</evidence>
<dbReference type="Proteomes" id="UP001055712">
    <property type="component" value="Unassembled WGS sequence"/>
</dbReference>
<name>A0A9D4YYZ1_CHLVU</name>
<feature type="compositionally biased region" description="Basic and acidic residues" evidence="1">
    <location>
        <begin position="457"/>
        <end position="471"/>
    </location>
</feature>
<keyword evidence="4" id="KW-1185">Reference proteome</keyword>
<feature type="compositionally biased region" description="Low complexity" evidence="1">
    <location>
        <begin position="580"/>
        <end position="640"/>
    </location>
</feature>
<dbReference type="EMBL" id="SIDB01000004">
    <property type="protein sequence ID" value="KAI3433818.1"/>
    <property type="molecule type" value="Genomic_DNA"/>
</dbReference>
<dbReference type="PANTHER" id="PTHR18871:SF2">
    <property type="entry name" value="CENTROSOMAL PROTEIN OF 112 KDA"/>
    <property type="match status" value="1"/>
</dbReference>
<feature type="region of interest" description="Disordered" evidence="1">
    <location>
        <begin position="170"/>
        <end position="202"/>
    </location>
</feature>
<feature type="region of interest" description="Disordered" evidence="1">
    <location>
        <begin position="378"/>
        <end position="406"/>
    </location>
</feature>
<feature type="region of interest" description="Disordered" evidence="1">
    <location>
        <begin position="767"/>
        <end position="791"/>
    </location>
</feature>
<feature type="region of interest" description="Disordered" evidence="1">
    <location>
        <begin position="673"/>
        <end position="701"/>
    </location>
</feature>
<feature type="compositionally biased region" description="Low complexity" evidence="1">
    <location>
        <begin position="124"/>
        <end position="153"/>
    </location>
</feature>
<dbReference type="Pfam" id="PF14846">
    <property type="entry name" value="DUF4485"/>
    <property type="match status" value="1"/>
</dbReference>
<dbReference type="InterPro" id="IPR055310">
    <property type="entry name" value="CEP112"/>
</dbReference>
<organism evidence="3 4">
    <name type="scientific">Chlorella vulgaris</name>
    <name type="common">Green alga</name>
    <dbReference type="NCBI Taxonomy" id="3077"/>
    <lineage>
        <taxon>Eukaryota</taxon>
        <taxon>Viridiplantae</taxon>
        <taxon>Chlorophyta</taxon>
        <taxon>core chlorophytes</taxon>
        <taxon>Trebouxiophyceae</taxon>
        <taxon>Chlorellales</taxon>
        <taxon>Chlorellaceae</taxon>
        <taxon>Chlorella clade</taxon>
        <taxon>Chlorella</taxon>
    </lineage>
</organism>
<accession>A0A9D4YYZ1</accession>
<evidence type="ECO:0000313" key="4">
    <source>
        <dbReference type="Proteomes" id="UP001055712"/>
    </source>
</evidence>
<feature type="compositionally biased region" description="Low complexity" evidence="1">
    <location>
        <begin position="480"/>
        <end position="492"/>
    </location>
</feature>
<sequence>MVTAAGYAVEQQAAYSQAFKDVAAHVEADDVWARVKGQVETHLRLLQKQAQVRVRNWLKKLSEETANVVWKKNRNAYARLLLEQLRRGTLAEPFNAQPPDGPLPTLPKHMAYAFLPHRAGSPGATARADPAPQQQTQAQWPAPQQPQQQQPLSATQQLNAYLGRGRADFRRAQQDQDQAALTPHADGQAATSGGADSGAQYLPGTRMQLRGAEGRRVDRHQLNDVTWQPSKLELEAQLGASRERQLELQWRLQHVESLLREQQQQQQQAAQQPSPAQPQTGAVAAAPAVGVQGPPPLGSLLEALERTGGVVPSPHQLRRRGGTVELEALIGRHEAKRLQRQPPPHAVKHQPVLPPGDEEAVLQQLGNFQRQTEALRRAMDGSGGEACTGSPSHLLPPPVSSWNGGAEGAALSQHLMRQSTPWAPVGSSGRAAPHQQPFALFDGLPLTPAALKASRWQADRDAVHAGQHERGSLGTPPPQQAQQQQAQQQQAPTPSPRPAVAGPSKVAGGAAAEQHRLPRSPIGLDIRHTKKSAGAAAGRASASAGAALQRLKSARQSPALVASPAAVTVQLYPVSQQAQVQEAEQQGARQQHSQQQQRDQQHHQQPAPQQNQQQQTQQQLYAHAEQQTQTEATPQQDAAPLQPPRLPPDSNAALVLEVRDLSSKLLASLHKHAPEASNTAGSPRIGSCSRSGVSTAPPFPLHQRLDMEGEVSSLGAGSWRLSAVPAASASRLAAAVSPVALSWAGASSAAALSSRKFRLSDFESSSSSAGAGEASGMLSPGLSTLGGGGDVTPTSLSSGMASLAQFSSLDLSGSLSPGPLKPFSIDSFRQQTEALRRQLAAGI</sequence>
<dbReference type="InterPro" id="IPR027831">
    <property type="entry name" value="DUF4485"/>
</dbReference>
<feature type="region of interest" description="Disordered" evidence="1">
    <location>
        <begin position="453"/>
        <end position="524"/>
    </location>
</feature>
<feature type="region of interest" description="Disordered" evidence="1">
    <location>
        <begin position="118"/>
        <end position="153"/>
    </location>
</feature>
<evidence type="ECO:0000259" key="2">
    <source>
        <dbReference type="Pfam" id="PF14846"/>
    </source>
</evidence>
<proteinExistence type="predicted"/>
<feature type="region of interest" description="Disordered" evidence="1">
    <location>
        <begin position="263"/>
        <end position="291"/>
    </location>
</feature>
<feature type="domain" description="DUF4485" evidence="2">
    <location>
        <begin position="37"/>
        <end position="109"/>
    </location>
</feature>